<gene>
    <name evidence="1" type="ORF">VP01_153g5</name>
</gene>
<proteinExistence type="predicted"/>
<reference evidence="1 2" key="1">
    <citation type="submission" date="2015-08" db="EMBL/GenBank/DDBJ databases">
        <title>Next Generation Sequencing and Analysis of the Genome of Puccinia sorghi L Schw, the Causal Agent of Maize Common Rust.</title>
        <authorList>
            <person name="Rochi L."/>
            <person name="Burguener G."/>
            <person name="Darino M."/>
            <person name="Turjanski A."/>
            <person name="Kreff E."/>
            <person name="Dieguez M.J."/>
            <person name="Sacco F."/>
        </authorList>
    </citation>
    <scope>NUCLEOTIDE SEQUENCE [LARGE SCALE GENOMIC DNA]</scope>
    <source>
        <strain evidence="1 2">RO10H11247</strain>
    </source>
</reference>
<dbReference type="VEuPathDB" id="FungiDB:VP01_153g5"/>
<evidence type="ECO:0000313" key="2">
    <source>
        <dbReference type="Proteomes" id="UP000037035"/>
    </source>
</evidence>
<accession>A0A0L6VIE5</accession>
<evidence type="ECO:0000313" key="1">
    <source>
        <dbReference type="EMBL" id="KNZ60538.1"/>
    </source>
</evidence>
<organism evidence="1 2">
    <name type="scientific">Puccinia sorghi</name>
    <dbReference type="NCBI Taxonomy" id="27349"/>
    <lineage>
        <taxon>Eukaryota</taxon>
        <taxon>Fungi</taxon>
        <taxon>Dikarya</taxon>
        <taxon>Basidiomycota</taxon>
        <taxon>Pucciniomycotina</taxon>
        <taxon>Pucciniomycetes</taxon>
        <taxon>Pucciniales</taxon>
        <taxon>Pucciniaceae</taxon>
        <taxon>Puccinia</taxon>
    </lineage>
</organism>
<keyword evidence="2" id="KW-1185">Reference proteome</keyword>
<comment type="caution">
    <text evidence="1">The sequence shown here is derived from an EMBL/GenBank/DDBJ whole genome shotgun (WGS) entry which is preliminary data.</text>
</comment>
<name>A0A0L6VIE5_9BASI</name>
<protein>
    <submittedName>
        <fullName evidence="1">Uncharacterized protein</fullName>
    </submittedName>
</protein>
<dbReference type="EMBL" id="LAVV01005998">
    <property type="protein sequence ID" value="KNZ60538.1"/>
    <property type="molecule type" value="Genomic_DNA"/>
</dbReference>
<dbReference type="Proteomes" id="UP000037035">
    <property type="component" value="Unassembled WGS sequence"/>
</dbReference>
<dbReference type="AlphaFoldDB" id="A0A0L6VIE5"/>
<sequence length="349" mass="38068">MISDVNSSDSGGRFLCGKGIWVDWWCGCGLGFSGRDAGCCGLSPLFEFGGTTPTQNGGIGVSTPQKTPDHFLGVVMCTRKAAVVAATPKIGLQLLGVAEPGALSQDPASPCSKNRISCVNKCFITGLQVAQSCSNLTPTCMCQNINPCRYRKQPLYCILAYVQTKGVCYELLIECTKIAVGMHFNYVDRVFDCQAKLSPVDDSAKRLGNFVDVHDTYMLCVGADDLFFHSAVMKRFCMWCVVAWQKILHRPSLRILSILVKNKRGFRAQSRVQGGRSFSGCAEEMKLYFSFLLIFRNYGKSSGFGHKSKPHLALCHGSLGLCPRGLIIRPRKATDLGTLPSSTWLGPSC</sequence>